<evidence type="ECO:0000313" key="4">
    <source>
        <dbReference type="EMBL" id="GGG00930.1"/>
    </source>
</evidence>
<dbReference type="Pfam" id="PF12848">
    <property type="entry name" value="ABC_tran_Xtn"/>
    <property type="match status" value="1"/>
</dbReference>
<dbReference type="InterPro" id="IPR027417">
    <property type="entry name" value="P-loop_NTPase"/>
</dbReference>
<keyword evidence="5" id="KW-1185">Reference proteome</keyword>
<comment type="caution">
    <text evidence="4">The sequence shown here is derived from an EMBL/GenBank/DDBJ whole genome shotgun (WGS) entry which is preliminary data.</text>
</comment>
<sequence>MISTNNVSLSYGKRTLFEDVTIKFLPGNCYGLIGANGAGKSTFLKILSGEIDPNTGTVEIPANARLAVLKQNHFEYDESPVLQTVIMGHKRLFDIMQEKDAIYAKEDFSEADGVRAAELEGEFADLEGWNAEYEAAELLSGLGITEDLHYALMKDLSGSEKVRVLLAQALFGNPDILLLDEPTNHLDAESIMWLENFLDNFQNTVIVVSHDRHFLDAVCTHVADIDFGKIKMFAGNYGFWYQSSQLALKQRSDANKKTEDKRKELEEFIRRFSANASKSKQATSRAKLLEKLTVEDIQPSSRKYPYIAFKPEREAGNQILHVENLTKSIDGQPLFTNISFMIDKGDKIAVIGRNDIAASTFFKILFNEEQPDSGEFKWGTTITASFFPKDNQEFFDTNLNLVDWLRQYSVEKDESFIRGFLGRMLFSGEESLKKANVLSGGEKVRCMFSRMMLQSGNVLVFDEPTNHLDLESITALNNSLRDFDGTILFSSHDLQFVDTIANRIIELTPRGIIDKRMGYEEYLSDENIKELRKKMYATAKV</sequence>
<keyword evidence="1" id="KW-0547">Nucleotide-binding</keyword>
<name>A0ABQ1VW57_9BACT</name>
<feature type="domain" description="ABC transporter" evidence="3">
    <location>
        <begin position="2"/>
        <end position="252"/>
    </location>
</feature>
<dbReference type="PANTHER" id="PTHR42855">
    <property type="entry name" value="ABC TRANSPORTER ATP-BINDING SUBUNIT"/>
    <property type="match status" value="1"/>
</dbReference>
<dbReference type="InterPro" id="IPR003593">
    <property type="entry name" value="AAA+_ATPase"/>
</dbReference>
<protein>
    <submittedName>
        <fullName evidence="4">ABC transporter ATP-binding protein YkpA</fullName>
    </submittedName>
</protein>
<dbReference type="PANTHER" id="PTHR42855:SF2">
    <property type="entry name" value="DRUG RESISTANCE ABC TRANSPORTER,ATP-BINDING PROTEIN"/>
    <property type="match status" value="1"/>
</dbReference>
<dbReference type="SMART" id="SM00382">
    <property type="entry name" value="AAA"/>
    <property type="match status" value="2"/>
</dbReference>
<dbReference type="GO" id="GO:0005524">
    <property type="term" value="F:ATP binding"/>
    <property type="evidence" value="ECO:0007669"/>
    <property type="project" value="UniProtKB-KW"/>
</dbReference>
<accession>A0ABQ1VW57</accession>
<dbReference type="InterPro" id="IPR032781">
    <property type="entry name" value="ABC_tran_Xtn"/>
</dbReference>
<evidence type="ECO:0000313" key="5">
    <source>
        <dbReference type="Proteomes" id="UP000634043"/>
    </source>
</evidence>
<dbReference type="InterPro" id="IPR051309">
    <property type="entry name" value="ABCF_ATPase"/>
</dbReference>
<evidence type="ECO:0000256" key="1">
    <source>
        <dbReference type="ARBA" id="ARBA00022741"/>
    </source>
</evidence>
<dbReference type="PROSITE" id="PS50893">
    <property type="entry name" value="ABC_TRANSPORTER_2"/>
    <property type="match status" value="2"/>
</dbReference>
<organism evidence="4 5">
    <name type="scientific">Pontibacter amylolyticus</name>
    <dbReference type="NCBI Taxonomy" id="1424080"/>
    <lineage>
        <taxon>Bacteria</taxon>
        <taxon>Pseudomonadati</taxon>
        <taxon>Bacteroidota</taxon>
        <taxon>Cytophagia</taxon>
        <taxon>Cytophagales</taxon>
        <taxon>Hymenobacteraceae</taxon>
        <taxon>Pontibacter</taxon>
    </lineage>
</organism>
<dbReference type="InterPro" id="IPR003439">
    <property type="entry name" value="ABC_transporter-like_ATP-bd"/>
</dbReference>
<dbReference type="Gene3D" id="3.40.50.300">
    <property type="entry name" value="P-loop containing nucleotide triphosphate hydrolases"/>
    <property type="match status" value="2"/>
</dbReference>
<keyword evidence="2 4" id="KW-0067">ATP-binding</keyword>
<reference evidence="5" key="1">
    <citation type="journal article" date="2019" name="Int. J. Syst. Evol. Microbiol.">
        <title>The Global Catalogue of Microorganisms (GCM) 10K type strain sequencing project: providing services to taxonomists for standard genome sequencing and annotation.</title>
        <authorList>
            <consortium name="The Broad Institute Genomics Platform"/>
            <consortium name="The Broad Institute Genome Sequencing Center for Infectious Disease"/>
            <person name="Wu L."/>
            <person name="Ma J."/>
        </authorList>
    </citation>
    <scope>NUCLEOTIDE SEQUENCE [LARGE SCALE GENOMIC DNA]</scope>
    <source>
        <strain evidence="5">CGMCC 1.12749</strain>
    </source>
</reference>
<dbReference type="EMBL" id="BMFP01000001">
    <property type="protein sequence ID" value="GGG00930.1"/>
    <property type="molecule type" value="Genomic_DNA"/>
</dbReference>
<dbReference type="Pfam" id="PF00005">
    <property type="entry name" value="ABC_tran"/>
    <property type="match status" value="2"/>
</dbReference>
<feature type="domain" description="ABC transporter" evidence="3">
    <location>
        <begin position="320"/>
        <end position="534"/>
    </location>
</feature>
<evidence type="ECO:0000256" key="2">
    <source>
        <dbReference type="ARBA" id="ARBA00022840"/>
    </source>
</evidence>
<dbReference type="Proteomes" id="UP000634043">
    <property type="component" value="Unassembled WGS sequence"/>
</dbReference>
<evidence type="ECO:0000259" key="3">
    <source>
        <dbReference type="PROSITE" id="PS50893"/>
    </source>
</evidence>
<gene>
    <name evidence="4" type="primary">ykpA</name>
    <name evidence="4" type="ORF">GCM10011323_02430</name>
</gene>
<dbReference type="CDD" id="cd03221">
    <property type="entry name" value="ABCF_EF-3"/>
    <property type="match status" value="2"/>
</dbReference>
<dbReference type="RefSeq" id="WP_188499688.1">
    <property type="nucleotide sequence ID" value="NZ_BMFP01000001.1"/>
</dbReference>
<dbReference type="SUPFAM" id="SSF52540">
    <property type="entry name" value="P-loop containing nucleoside triphosphate hydrolases"/>
    <property type="match status" value="2"/>
</dbReference>
<proteinExistence type="predicted"/>